<evidence type="ECO:0000313" key="2">
    <source>
        <dbReference type="EMBL" id="KAK7338374.1"/>
    </source>
</evidence>
<dbReference type="EMBL" id="JAYMYQ010000004">
    <property type="protein sequence ID" value="KAK7338374.1"/>
    <property type="molecule type" value="Genomic_DNA"/>
</dbReference>
<evidence type="ECO:0000313" key="3">
    <source>
        <dbReference type="Proteomes" id="UP001367508"/>
    </source>
</evidence>
<reference evidence="2 3" key="1">
    <citation type="submission" date="2024-01" db="EMBL/GenBank/DDBJ databases">
        <title>The genomes of 5 underutilized Papilionoideae crops provide insights into root nodulation and disease resistanc.</title>
        <authorList>
            <person name="Jiang F."/>
        </authorList>
    </citation>
    <scope>NUCLEOTIDE SEQUENCE [LARGE SCALE GENOMIC DNA]</scope>
    <source>
        <strain evidence="2">LVBAO_FW01</strain>
        <tissue evidence="2">Leaves</tissue>
    </source>
</reference>
<dbReference type="AlphaFoldDB" id="A0AAN9QK40"/>
<proteinExistence type="predicted"/>
<protein>
    <submittedName>
        <fullName evidence="2">Uncharacterized protein</fullName>
    </submittedName>
</protein>
<sequence>MSVLLGVLHVSPKRDFHMLRVLILSFFVEPINSKLESGDFERIVISVLLGVLHVSPKRDFHMLRVLILSFFVEPINSKLESGDFDTAQEELVTLEALVEEDNSLARSHESPEEKKLTGNLPKEVQSSKKSSLPHSLPLVCYGKIFTKIRRPQGIRLCINRLGSHIASKKAARHFAHPYFQDPLAISLKHSKPYKK</sequence>
<comment type="caution">
    <text evidence="2">The sequence shown here is derived from an EMBL/GenBank/DDBJ whole genome shotgun (WGS) entry which is preliminary data.</text>
</comment>
<feature type="compositionally biased region" description="Basic and acidic residues" evidence="1">
    <location>
        <begin position="106"/>
        <end position="116"/>
    </location>
</feature>
<name>A0AAN9QK40_CANGL</name>
<accession>A0AAN9QK40</accession>
<dbReference type="Proteomes" id="UP001367508">
    <property type="component" value="Unassembled WGS sequence"/>
</dbReference>
<evidence type="ECO:0000256" key="1">
    <source>
        <dbReference type="SAM" id="MobiDB-lite"/>
    </source>
</evidence>
<organism evidence="2 3">
    <name type="scientific">Canavalia gladiata</name>
    <name type="common">Sword bean</name>
    <name type="synonym">Dolichos gladiatus</name>
    <dbReference type="NCBI Taxonomy" id="3824"/>
    <lineage>
        <taxon>Eukaryota</taxon>
        <taxon>Viridiplantae</taxon>
        <taxon>Streptophyta</taxon>
        <taxon>Embryophyta</taxon>
        <taxon>Tracheophyta</taxon>
        <taxon>Spermatophyta</taxon>
        <taxon>Magnoliopsida</taxon>
        <taxon>eudicotyledons</taxon>
        <taxon>Gunneridae</taxon>
        <taxon>Pentapetalae</taxon>
        <taxon>rosids</taxon>
        <taxon>fabids</taxon>
        <taxon>Fabales</taxon>
        <taxon>Fabaceae</taxon>
        <taxon>Papilionoideae</taxon>
        <taxon>50 kb inversion clade</taxon>
        <taxon>NPAAA clade</taxon>
        <taxon>indigoferoid/millettioid clade</taxon>
        <taxon>Phaseoleae</taxon>
        <taxon>Canavalia</taxon>
    </lineage>
</organism>
<gene>
    <name evidence="2" type="ORF">VNO77_18981</name>
</gene>
<feature type="region of interest" description="Disordered" evidence="1">
    <location>
        <begin position="102"/>
        <end position="132"/>
    </location>
</feature>
<keyword evidence="3" id="KW-1185">Reference proteome</keyword>